<accession>A0A8S5NAI3</accession>
<sequence length="156" mass="16288">MIFGESVLGKLAMTFLMAMVPVVELRGAIPLGVAAGLPPAVAAVTAMAGNLTPVPCILLLLRRVFALMRKNAWLGPKVDRLERRAHLKGRKVRKYRTLGLVLLVAIPLPGTGAWTGALVADVLDIRMRTALPAIAAGVVIAGCITTAVTCGVAGLM</sequence>
<dbReference type="Pfam" id="PF06695">
    <property type="entry name" value="Sm_multidrug_ex"/>
    <property type="match status" value="1"/>
</dbReference>
<evidence type="ECO:0000313" key="2">
    <source>
        <dbReference type="EMBL" id="DAD91452.1"/>
    </source>
</evidence>
<evidence type="ECO:0000256" key="1">
    <source>
        <dbReference type="SAM" id="Phobius"/>
    </source>
</evidence>
<feature type="transmembrane region" description="Helical" evidence="1">
    <location>
        <begin position="7"/>
        <end position="29"/>
    </location>
</feature>
<keyword evidence="1" id="KW-0812">Transmembrane</keyword>
<feature type="transmembrane region" description="Helical" evidence="1">
    <location>
        <begin position="131"/>
        <end position="155"/>
    </location>
</feature>
<dbReference type="PANTHER" id="PTHR36007">
    <property type="entry name" value="TRANSPORT PROTEIN-RELATED"/>
    <property type="match status" value="1"/>
</dbReference>
<dbReference type="EMBL" id="BK015114">
    <property type="protein sequence ID" value="DAD91452.1"/>
    <property type="molecule type" value="Genomic_DNA"/>
</dbReference>
<feature type="transmembrane region" description="Helical" evidence="1">
    <location>
        <begin position="98"/>
        <end position="119"/>
    </location>
</feature>
<dbReference type="PANTHER" id="PTHR36007:SF2">
    <property type="entry name" value="TRANSPORT PROTEIN-RELATED"/>
    <property type="match status" value="1"/>
</dbReference>
<proteinExistence type="predicted"/>
<protein>
    <submittedName>
        <fullName evidence="2">Small multi-drug export protein</fullName>
    </submittedName>
</protein>
<keyword evidence="1" id="KW-0472">Membrane</keyword>
<organism evidence="2">
    <name type="scientific">Myoviridae sp. ctUX613</name>
    <dbReference type="NCBI Taxonomy" id="2826660"/>
    <lineage>
        <taxon>Viruses</taxon>
        <taxon>Duplodnaviria</taxon>
        <taxon>Heunggongvirae</taxon>
        <taxon>Uroviricota</taxon>
        <taxon>Caudoviricetes</taxon>
    </lineage>
</organism>
<dbReference type="InterPro" id="IPR009577">
    <property type="entry name" value="Sm_multidrug_ex"/>
</dbReference>
<reference evidence="2" key="1">
    <citation type="journal article" date="2021" name="Proc. Natl. Acad. Sci. U.S.A.">
        <title>A Catalog of Tens of Thousands of Viruses from Human Metagenomes Reveals Hidden Associations with Chronic Diseases.</title>
        <authorList>
            <person name="Tisza M.J."/>
            <person name="Buck C.B."/>
        </authorList>
    </citation>
    <scope>NUCLEOTIDE SEQUENCE</scope>
    <source>
        <strain evidence="2">CtUX613</strain>
    </source>
</reference>
<name>A0A8S5NAI3_9CAUD</name>
<keyword evidence="1" id="KW-1133">Transmembrane helix</keyword>
<feature type="transmembrane region" description="Helical" evidence="1">
    <location>
        <begin position="41"/>
        <end position="61"/>
    </location>
</feature>